<evidence type="ECO:0000256" key="1">
    <source>
        <dbReference type="SAM" id="MobiDB-lite"/>
    </source>
</evidence>
<dbReference type="EMBL" id="CP108222">
    <property type="protein sequence ID" value="WTT22015.1"/>
    <property type="molecule type" value="Genomic_DNA"/>
</dbReference>
<accession>A0AAU2ACQ4</accession>
<proteinExistence type="predicted"/>
<evidence type="ECO:0000313" key="2">
    <source>
        <dbReference type="EMBL" id="WTT22015.1"/>
    </source>
</evidence>
<reference evidence="2" key="1">
    <citation type="submission" date="2022-10" db="EMBL/GenBank/DDBJ databases">
        <title>The complete genomes of actinobacterial strains from the NBC collection.</title>
        <authorList>
            <person name="Joergensen T.S."/>
            <person name="Alvarez Arevalo M."/>
            <person name="Sterndorff E.B."/>
            <person name="Faurdal D."/>
            <person name="Vuksanovic O."/>
            <person name="Mourched A.-S."/>
            <person name="Charusanti P."/>
            <person name="Shaw S."/>
            <person name="Blin K."/>
            <person name="Weber T."/>
        </authorList>
    </citation>
    <scope>NUCLEOTIDE SEQUENCE</scope>
    <source>
        <strain evidence="2">NBC_00093</strain>
    </source>
</reference>
<organism evidence="2">
    <name type="scientific">Streptomyces sp. NBC_00093</name>
    <dbReference type="NCBI Taxonomy" id="2975649"/>
    <lineage>
        <taxon>Bacteria</taxon>
        <taxon>Bacillati</taxon>
        <taxon>Actinomycetota</taxon>
        <taxon>Actinomycetes</taxon>
        <taxon>Kitasatosporales</taxon>
        <taxon>Streptomycetaceae</taxon>
        <taxon>Streptomyces</taxon>
    </lineage>
</organism>
<name>A0AAU2ACQ4_9ACTN</name>
<gene>
    <name evidence="2" type="ORF">OHA22_44035</name>
</gene>
<feature type="compositionally biased region" description="Low complexity" evidence="1">
    <location>
        <begin position="113"/>
        <end position="130"/>
    </location>
</feature>
<dbReference type="AlphaFoldDB" id="A0AAU2ACQ4"/>
<protein>
    <submittedName>
        <fullName evidence="2">Uncharacterized protein</fullName>
    </submittedName>
</protein>
<feature type="region of interest" description="Disordered" evidence="1">
    <location>
        <begin position="109"/>
        <end position="136"/>
    </location>
</feature>
<sequence length="136" mass="14770">MGNRADDEGTDVEIYIRPLTDTVHADTPTGAPEELLALLDQFGFERNTLKPAGCSGPAYVWHEAPAHLSEAEKKQLATRAVPPLLMAGYIVRIADYLFDHAAYRSATTRIRSQRATPAAPASAPKAPSRARSSRRA</sequence>